<feature type="signal peptide" evidence="1">
    <location>
        <begin position="1"/>
        <end position="20"/>
    </location>
</feature>
<proteinExistence type="predicted"/>
<feature type="chain" id="PRO_5040834584" evidence="1">
    <location>
        <begin position="21"/>
        <end position="242"/>
    </location>
</feature>
<evidence type="ECO:0000256" key="1">
    <source>
        <dbReference type="SAM" id="SignalP"/>
    </source>
</evidence>
<keyword evidence="3" id="KW-1185">Reference proteome</keyword>
<organism evidence="2 3">
    <name type="scientific">Profundicola chukchiensis</name>
    <dbReference type="NCBI Taxonomy" id="2961959"/>
    <lineage>
        <taxon>Bacteria</taxon>
        <taxon>Pseudomonadati</taxon>
        <taxon>Bacteroidota</taxon>
        <taxon>Flavobacteriia</taxon>
        <taxon>Flavobacteriales</taxon>
        <taxon>Weeksellaceae</taxon>
        <taxon>Profundicola</taxon>
    </lineage>
</organism>
<keyword evidence="1" id="KW-0732">Signal</keyword>
<dbReference type="RefSeq" id="WP_304420987.1">
    <property type="nucleotide sequence ID" value="NZ_JANCMU010000005.1"/>
</dbReference>
<gene>
    <name evidence="2" type="ORF">NMK71_09420</name>
</gene>
<dbReference type="AlphaFoldDB" id="A0A9X4RXL1"/>
<dbReference type="Proteomes" id="UP001152599">
    <property type="component" value="Unassembled WGS sequence"/>
</dbReference>
<accession>A0A9X4RXL1</accession>
<sequence length="242" mass="27612">MKIKFILIFLMFSMLGYSQSVESISNKLSDAICECLKNDMKHTSEIRNEFNRCYDKEYNQIFSLVTSEEQKLLLKDGIFQKINKQVIPTLNTNCQKIRRLIEKEIISNIDNAADHSVQSCPVNFGSNDVNDLEDKDGEIIAFEGVVTKMNEFNNKPFYQIQLGDDKSLWVASLVDSKIEKVGNKLRVLGYVSRQIKDKSKKSTYQIIALAVVDMSTKELAMLPGAHTQIQEWINGEVPKAME</sequence>
<reference evidence="2" key="1">
    <citation type="submission" date="2022-07" db="EMBL/GenBank/DDBJ databases">
        <title>Description and genome-wide analysis of Profundicola chukchiensis gen. nov., sp. nov., marine bacteria isolated from bottom sediments of the Chukchi Sea.</title>
        <authorList>
            <person name="Romanenko L."/>
            <person name="Otstavnykh N."/>
            <person name="Kurilenko V."/>
            <person name="Eremeev V."/>
            <person name="Velansky P."/>
            <person name="Mikhailov V."/>
            <person name="Isaeva M."/>
        </authorList>
    </citation>
    <scope>NUCLEOTIDE SEQUENCE</scope>
    <source>
        <strain evidence="2">KMM 9713</strain>
    </source>
</reference>
<comment type="caution">
    <text evidence="2">The sequence shown here is derived from an EMBL/GenBank/DDBJ whole genome shotgun (WGS) entry which is preliminary data.</text>
</comment>
<protein>
    <submittedName>
        <fullName evidence="2">Uncharacterized protein</fullName>
    </submittedName>
</protein>
<evidence type="ECO:0000313" key="3">
    <source>
        <dbReference type="Proteomes" id="UP001152599"/>
    </source>
</evidence>
<dbReference type="EMBL" id="JANCMU010000005">
    <property type="protein sequence ID" value="MDG4946634.1"/>
    <property type="molecule type" value="Genomic_DNA"/>
</dbReference>
<name>A0A9X4RXL1_9FLAO</name>
<evidence type="ECO:0000313" key="2">
    <source>
        <dbReference type="EMBL" id="MDG4946634.1"/>
    </source>
</evidence>